<feature type="region of interest" description="Disordered" evidence="1">
    <location>
        <begin position="104"/>
        <end position="136"/>
    </location>
</feature>
<evidence type="ECO:0000313" key="3">
    <source>
        <dbReference type="Proteomes" id="UP000789831"/>
    </source>
</evidence>
<accession>A0A9N9N3S2</accession>
<dbReference type="Proteomes" id="UP000789831">
    <property type="component" value="Unassembled WGS sequence"/>
</dbReference>
<proteinExistence type="predicted"/>
<gene>
    <name evidence="2" type="ORF">AGERDE_LOCUS13433</name>
</gene>
<keyword evidence="3" id="KW-1185">Reference proteome</keyword>
<feature type="non-terminal residue" evidence="2">
    <location>
        <position position="1"/>
    </location>
</feature>
<organism evidence="2 3">
    <name type="scientific">Ambispora gerdemannii</name>
    <dbReference type="NCBI Taxonomy" id="144530"/>
    <lineage>
        <taxon>Eukaryota</taxon>
        <taxon>Fungi</taxon>
        <taxon>Fungi incertae sedis</taxon>
        <taxon>Mucoromycota</taxon>
        <taxon>Glomeromycotina</taxon>
        <taxon>Glomeromycetes</taxon>
        <taxon>Archaeosporales</taxon>
        <taxon>Ambisporaceae</taxon>
        <taxon>Ambispora</taxon>
    </lineage>
</organism>
<comment type="caution">
    <text evidence="2">The sequence shown here is derived from an EMBL/GenBank/DDBJ whole genome shotgun (WGS) entry which is preliminary data.</text>
</comment>
<name>A0A9N9N3S2_9GLOM</name>
<evidence type="ECO:0000256" key="1">
    <source>
        <dbReference type="SAM" id="MobiDB-lite"/>
    </source>
</evidence>
<reference evidence="2" key="1">
    <citation type="submission" date="2021-06" db="EMBL/GenBank/DDBJ databases">
        <authorList>
            <person name="Kallberg Y."/>
            <person name="Tangrot J."/>
            <person name="Rosling A."/>
        </authorList>
    </citation>
    <scope>NUCLEOTIDE SEQUENCE</scope>
    <source>
        <strain evidence="2">MT106</strain>
    </source>
</reference>
<evidence type="ECO:0000313" key="2">
    <source>
        <dbReference type="EMBL" id="CAG8699431.1"/>
    </source>
</evidence>
<dbReference type="AlphaFoldDB" id="A0A9N9N3S2"/>
<dbReference type="EMBL" id="CAJVPL010017638">
    <property type="protein sequence ID" value="CAG8699431.1"/>
    <property type="molecule type" value="Genomic_DNA"/>
</dbReference>
<sequence length="164" mass="19321">YSDYCNHEFTLDPHTDEFEKKNLDVNKIERKLANYFFLFRSCLSNAMSKNLHCTEPFCPLFAFSNKDNQHFISELCSYINKHEDHKNKISTVFSPLYEKLKQAKTMQRRRSSDIPVKQNSYSYNPYSRRSHSDSELPTSTQYIMVTPQNSVQTPEGTYVRVPIL</sequence>
<feature type="non-terminal residue" evidence="2">
    <location>
        <position position="164"/>
    </location>
</feature>
<protein>
    <submittedName>
        <fullName evidence="2">9795_t:CDS:1</fullName>
    </submittedName>
</protein>